<dbReference type="PANTHER" id="PTHR46638:SF1">
    <property type="entry name" value="CORRINOID ADENOSYLTRANSFERASE"/>
    <property type="match status" value="1"/>
</dbReference>
<keyword evidence="1" id="KW-0808">Transferase</keyword>
<accession>A0A7J4J1G5</accession>
<dbReference type="Proteomes" id="UP000565078">
    <property type="component" value="Unassembled WGS sequence"/>
</dbReference>
<comment type="caution">
    <text evidence="1">The sequence shown here is derived from an EMBL/GenBank/DDBJ whole genome shotgun (WGS) entry which is preliminary data.</text>
</comment>
<name>A0A7J4J1G5_9ARCH</name>
<evidence type="ECO:0000313" key="2">
    <source>
        <dbReference type="Proteomes" id="UP000565078"/>
    </source>
</evidence>
<dbReference type="Gene3D" id="3.40.50.300">
    <property type="entry name" value="P-loop containing nucleotide triphosphate hydrolases"/>
    <property type="match status" value="1"/>
</dbReference>
<dbReference type="GO" id="GO:0008817">
    <property type="term" value="F:corrinoid adenosyltransferase activity"/>
    <property type="evidence" value="ECO:0007669"/>
    <property type="project" value="InterPro"/>
</dbReference>
<dbReference type="GO" id="GO:0005524">
    <property type="term" value="F:ATP binding"/>
    <property type="evidence" value="ECO:0007669"/>
    <property type="project" value="InterPro"/>
</dbReference>
<dbReference type="AlphaFoldDB" id="A0A7J4J1G5"/>
<gene>
    <name evidence="1" type="ORF">HA254_00175</name>
</gene>
<evidence type="ECO:0000313" key="1">
    <source>
        <dbReference type="EMBL" id="HIH09066.1"/>
    </source>
</evidence>
<dbReference type="InterPro" id="IPR027417">
    <property type="entry name" value="P-loop_NTPase"/>
</dbReference>
<dbReference type="SUPFAM" id="SSF52540">
    <property type="entry name" value="P-loop containing nucleoside triphosphate hydrolases"/>
    <property type="match status" value="1"/>
</dbReference>
<reference evidence="2" key="1">
    <citation type="journal article" date="2020" name="bioRxiv">
        <title>A rank-normalized archaeal taxonomy based on genome phylogeny resolves widespread incomplete and uneven classifications.</title>
        <authorList>
            <person name="Rinke C."/>
            <person name="Chuvochina M."/>
            <person name="Mussig A.J."/>
            <person name="Chaumeil P.-A."/>
            <person name="Waite D.W."/>
            <person name="Whitman W.B."/>
            <person name="Parks D.H."/>
            <person name="Hugenholtz P."/>
        </authorList>
    </citation>
    <scope>NUCLEOTIDE SEQUENCE [LARGE SCALE GENOMIC DNA]</scope>
</reference>
<dbReference type="PIRSF" id="PIRSF015617">
    <property type="entry name" value="Adensltrnsf_CobA"/>
    <property type="match status" value="1"/>
</dbReference>
<proteinExistence type="predicted"/>
<dbReference type="EMBL" id="DUGC01000003">
    <property type="protein sequence ID" value="HIH09066.1"/>
    <property type="molecule type" value="Genomic_DNA"/>
</dbReference>
<sequence>MGLVQVYWGKGKGKTTAALGLCLRALGRGKKVHLVQFLKGGIEGKSEFEEYGELKSLKKFRDFSLKRFGIKEWVVGKPSSGHIAQGAQALGYSFKAAAGGKYDLLIIDEILYAVQLGVIGEQGVLGLIAAKAPHTELVLTGSHKPFKKIFEKAGLITEMKKHKHPYDKGIGAREGIEF</sequence>
<dbReference type="PANTHER" id="PTHR46638">
    <property type="entry name" value="CORRINOID ADENOSYLTRANSFERASE"/>
    <property type="match status" value="1"/>
</dbReference>
<organism evidence="1 2">
    <name type="scientific">Candidatus Iainarchaeum sp</name>
    <dbReference type="NCBI Taxonomy" id="3101447"/>
    <lineage>
        <taxon>Archaea</taxon>
        <taxon>Candidatus Iainarchaeota</taxon>
        <taxon>Candidatus Iainarchaeia</taxon>
        <taxon>Candidatus Iainarchaeales</taxon>
        <taxon>Candidatus Iainarchaeaceae</taxon>
        <taxon>Candidatus Iainarchaeum</taxon>
    </lineage>
</organism>
<dbReference type="Pfam" id="PF02572">
    <property type="entry name" value="CobA_CobO_BtuR"/>
    <property type="match status" value="1"/>
</dbReference>
<dbReference type="InterPro" id="IPR003724">
    <property type="entry name" value="CblAdoTrfase_CobA"/>
</dbReference>
<dbReference type="GO" id="GO:0009236">
    <property type="term" value="P:cobalamin biosynthetic process"/>
    <property type="evidence" value="ECO:0007669"/>
    <property type="project" value="InterPro"/>
</dbReference>
<protein>
    <submittedName>
        <fullName evidence="1">Cob(I)yrinic acid a,c-diamide adenosyltransferase</fullName>
    </submittedName>
</protein>